<sequence>MRSSLVGFVALTIVSATASLVYPETLPLGRRQAPGTPEYDCHSNCGAVIVAGRTEGYCETANFTTALDACLDCALEFDIWQYYGESVSAAAAGCGLDATPLPANSTSVTSSSSVSASTSVAETMTASASPEATTTASAPATSTDAATPTAEETESVVSDCLCNTQMISNVSNKDFTFQAPSSTSSGTPAAETFDGAGNRVLLSGGLAMVPLGAMVVGLV</sequence>
<dbReference type="RefSeq" id="XP_013277124.1">
    <property type="nucleotide sequence ID" value="XM_013421670.1"/>
</dbReference>
<feature type="signal peptide" evidence="2">
    <location>
        <begin position="1"/>
        <end position="19"/>
    </location>
</feature>
<keyword evidence="4" id="KW-1185">Reference proteome</keyword>
<accession>A0A0D2HH81</accession>
<reference evidence="3 4" key="1">
    <citation type="submission" date="2015-01" db="EMBL/GenBank/DDBJ databases">
        <title>The Genome Sequence of Rhinocladiella mackenzie CBS 650.93.</title>
        <authorList>
            <consortium name="The Broad Institute Genomics Platform"/>
            <person name="Cuomo C."/>
            <person name="de Hoog S."/>
            <person name="Gorbushina A."/>
            <person name="Stielow B."/>
            <person name="Teixiera M."/>
            <person name="Abouelleil A."/>
            <person name="Chapman S.B."/>
            <person name="Priest M."/>
            <person name="Young S.K."/>
            <person name="Wortman J."/>
            <person name="Nusbaum C."/>
            <person name="Birren B."/>
        </authorList>
    </citation>
    <scope>NUCLEOTIDE SEQUENCE [LARGE SCALE GENOMIC DNA]</scope>
    <source>
        <strain evidence="3 4">CBS 650.93</strain>
    </source>
</reference>
<evidence type="ECO:0000256" key="2">
    <source>
        <dbReference type="SAM" id="SignalP"/>
    </source>
</evidence>
<name>A0A0D2HH81_9EURO</name>
<dbReference type="STRING" id="1442369.A0A0D2HH81"/>
<dbReference type="GeneID" id="25289140"/>
<dbReference type="HOGENOM" id="CLU_093550_1_1_1"/>
<evidence type="ECO:0000313" key="3">
    <source>
        <dbReference type="EMBL" id="KIX09988.1"/>
    </source>
</evidence>
<feature type="region of interest" description="Disordered" evidence="1">
    <location>
        <begin position="122"/>
        <end position="150"/>
    </location>
</feature>
<dbReference type="AlphaFoldDB" id="A0A0D2HH81"/>
<organism evidence="3 4">
    <name type="scientific">Rhinocladiella mackenziei CBS 650.93</name>
    <dbReference type="NCBI Taxonomy" id="1442369"/>
    <lineage>
        <taxon>Eukaryota</taxon>
        <taxon>Fungi</taxon>
        <taxon>Dikarya</taxon>
        <taxon>Ascomycota</taxon>
        <taxon>Pezizomycotina</taxon>
        <taxon>Eurotiomycetes</taxon>
        <taxon>Chaetothyriomycetidae</taxon>
        <taxon>Chaetothyriales</taxon>
        <taxon>Herpotrichiellaceae</taxon>
        <taxon>Rhinocladiella</taxon>
    </lineage>
</organism>
<dbReference type="Proteomes" id="UP000053617">
    <property type="component" value="Unassembled WGS sequence"/>
</dbReference>
<dbReference type="EMBL" id="KN847475">
    <property type="protein sequence ID" value="KIX09988.1"/>
    <property type="molecule type" value="Genomic_DNA"/>
</dbReference>
<evidence type="ECO:0000256" key="1">
    <source>
        <dbReference type="SAM" id="MobiDB-lite"/>
    </source>
</evidence>
<keyword evidence="2" id="KW-0732">Signal</keyword>
<feature type="chain" id="PRO_5002243296" evidence="2">
    <location>
        <begin position="20"/>
        <end position="219"/>
    </location>
</feature>
<dbReference type="OrthoDB" id="4160690at2759"/>
<evidence type="ECO:0000313" key="4">
    <source>
        <dbReference type="Proteomes" id="UP000053617"/>
    </source>
</evidence>
<gene>
    <name evidence="3" type="ORF">Z518_01069</name>
</gene>
<dbReference type="VEuPathDB" id="FungiDB:Z518_01069"/>
<proteinExistence type="predicted"/>
<protein>
    <submittedName>
        <fullName evidence="3">Uncharacterized protein</fullName>
    </submittedName>
</protein>